<evidence type="ECO:0000313" key="2">
    <source>
        <dbReference type="EMBL" id="TVU40688.1"/>
    </source>
</evidence>
<proteinExistence type="predicted"/>
<sequence length="86" mass="9591">MIASTSKENARTESAAASDPHDPDDDRSDLETEETTWVTLLKLTCSAKSLCPSATNRGSLHILKLDFCSHPMDFQKTFCLRIRVPH</sequence>
<evidence type="ECO:0000256" key="1">
    <source>
        <dbReference type="SAM" id="MobiDB-lite"/>
    </source>
</evidence>
<accession>A0A5J9VXN9</accession>
<name>A0A5J9VXN9_9POAL</name>
<dbReference type="Proteomes" id="UP000324897">
    <property type="component" value="Chromosome 4"/>
</dbReference>
<dbReference type="AlphaFoldDB" id="A0A5J9VXN9"/>
<comment type="caution">
    <text evidence="2">The sequence shown here is derived from an EMBL/GenBank/DDBJ whole genome shotgun (WGS) entry which is preliminary data.</text>
</comment>
<evidence type="ECO:0000313" key="3">
    <source>
        <dbReference type="Proteomes" id="UP000324897"/>
    </source>
</evidence>
<gene>
    <name evidence="2" type="ORF">EJB05_14158</name>
</gene>
<keyword evidence="3" id="KW-1185">Reference proteome</keyword>
<protein>
    <submittedName>
        <fullName evidence="2">Uncharacterized protein</fullName>
    </submittedName>
</protein>
<feature type="non-terminal residue" evidence="2">
    <location>
        <position position="1"/>
    </location>
</feature>
<dbReference type="EMBL" id="RWGY01000007">
    <property type="protein sequence ID" value="TVU40688.1"/>
    <property type="molecule type" value="Genomic_DNA"/>
</dbReference>
<reference evidence="2 3" key="1">
    <citation type="journal article" date="2019" name="Sci. Rep.">
        <title>A high-quality genome of Eragrostis curvula grass provides insights into Poaceae evolution and supports new strategies to enhance forage quality.</title>
        <authorList>
            <person name="Carballo J."/>
            <person name="Santos B.A.C.M."/>
            <person name="Zappacosta D."/>
            <person name="Garbus I."/>
            <person name="Selva J.P."/>
            <person name="Gallo C.A."/>
            <person name="Diaz A."/>
            <person name="Albertini E."/>
            <person name="Caccamo M."/>
            <person name="Echenique V."/>
        </authorList>
    </citation>
    <scope>NUCLEOTIDE SEQUENCE [LARGE SCALE GENOMIC DNA]</scope>
    <source>
        <strain evidence="3">cv. Victoria</strain>
        <tissue evidence="2">Leaf</tissue>
    </source>
</reference>
<dbReference type="Gramene" id="TVU40688">
    <property type="protein sequence ID" value="TVU40688"/>
    <property type="gene ID" value="EJB05_14158"/>
</dbReference>
<feature type="compositionally biased region" description="Acidic residues" evidence="1">
    <location>
        <begin position="22"/>
        <end position="31"/>
    </location>
</feature>
<organism evidence="2 3">
    <name type="scientific">Eragrostis curvula</name>
    <name type="common">weeping love grass</name>
    <dbReference type="NCBI Taxonomy" id="38414"/>
    <lineage>
        <taxon>Eukaryota</taxon>
        <taxon>Viridiplantae</taxon>
        <taxon>Streptophyta</taxon>
        <taxon>Embryophyta</taxon>
        <taxon>Tracheophyta</taxon>
        <taxon>Spermatophyta</taxon>
        <taxon>Magnoliopsida</taxon>
        <taxon>Liliopsida</taxon>
        <taxon>Poales</taxon>
        <taxon>Poaceae</taxon>
        <taxon>PACMAD clade</taxon>
        <taxon>Chloridoideae</taxon>
        <taxon>Eragrostideae</taxon>
        <taxon>Eragrostidinae</taxon>
        <taxon>Eragrostis</taxon>
    </lineage>
</organism>
<feature type="region of interest" description="Disordered" evidence="1">
    <location>
        <begin position="1"/>
        <end position="31"/>
    </location>
</feature>